<keyword evidence="2" id="KW-0677">Repeat</keyword>
<dbReference type="Gene3D" id="2.60.120.740">
    <property type="match status" value="2"/>
</dbReference>
<evidence type="ECO:0000259" key="4">
    <source>
        <dbReference type="PROSITE" id="PS50228"/>
    </source>
</evidence>
<organism evidence="5 6">
    <name type="scientific">Seriola lalandi dorsalis</name>
    <dbReference type="NCBI Taxonomy" id="1841481"/>
    <lineage>
        <taxon>Eukaryota</taxon>
        <taxon>Metazoa</taxon>
        <taxon>Chordata</taxon>
        <taxon>Craniata</taxon>
        <taxon>Vertebrata</taxon>
        <taxon>Euteleostomi</taxon>
        <taxon>Actinopterygii</taxon>
        <taxon>Neopterygii</taxon>
        <taxon>Teleostei</taxon>
        <taxon>Neoteleostei</taxon>
        <taxon>Acanthomorphata</taxon>
        <taxon>Carangaria</taxon>
        <taxon>Carangiformes</taxon>
        <taxon>Carangidae</taxon>
        <taxon>Seriola</taxon>
    </lineage>
</organism>
<feature type="chain" id="PRO_5017247330" evidence="3">
    <location>
        <begin position="23"/>
        <end position="219"/>
    </location>
</feature>
<dbReference type="PROSITE" id="PS50228">
    <property type="entry name" value="SUEL_LECTIN"/>
    <property type="match status" value="1"/>
</dbReference>
<feature type="signal peptide" evidence="3">
    <location>
        <begin position="1"/>
        <end position="22"/>
    </location>
</feature>
<dbReference type="AlphaFoldDB" id="A0A3B4WT43"/>
<dbReference type="GeneID" id="111665363"/>
<name>A0A3B4WT43_SERLL</name>
<evidence type="ECO:0000256" key="3">
    <source>
        <dbReference type="SAM" id="SignalP"/>
    </source>
</evidence>
<sequence length="219" mass="24046">MFSTRAKIVTFLAAAWCWSSEAEEFLYDVACPGVNGELKCPEGHGIVLVAMDYGVKSSANCDARDQPATVSEKDCMHTAMAGWAKQLCDSKEHCLLPKLNEKMFVCDYSPDNFLQVTYRCNKITDVDTAIICEGESAAIQCEEGALHIMSSNFGRLDANTCSETPSKKTFCTSAVAHQRVKALCNGKEECNLTASAEHLGEPTFCDDNPLYLSVDYICY</sequence>
<proteinExistence type="predicted"/>
<keyword evidence="6" id="KW-1185">Reference proteome</keyword>
<dbReference type="GO" id="GO:0030246">
    <property type="term" value="F:carbohydrate binding"/>
    <property type="evidence" value="ECO:0007669"/>
    <property type="project" value="UniProtKB-KW"/>
</dbReference>
<evidence type="ECO:0000313" key="6">
    <source>
        <dbReference type="Proteomes" id="UP000261360"/>
    </source>
</evidence>
<dbReference type="InterPro" id="IPR000922">
    <property type="entry name" value="Lectin_gal-bd_dom"/>
</dbReference>
<dbReference type="Proteomes" id="UP000261360">
    <property type="component" value="Unplaced"/>
</dbReference>
<accession>A0A3B4WT43</accession>
<reference evidence="5" key="2">
    <citation type="submission" date="2025-09" db="UniProtKB">
        <authorList>
            <consortium name="Ensembl"/>
        </authorList>
    </citation>
    <scope>IDENTIFICATION</scope>
</reference>
<dbReference type="InterPro" id="IPR043159">
    <property type="entry name" value="Lectin_gal-bd_sf"/>
</dbReference>
<evidence type="ECO:0000256" key="2">
    <source>
        <dbReference type="ARBA" id="ARBA00022737"/>
    </source>
</evidence>
<evidence type="ECO:0000256" key="1">
    <source>
        <dbReference type="ARBA" id="ARBA00022734"/>
    </source>
</evidence>
<dbReference type="Ensembl" id="ENSSLDT00000008419.1">
    <property type="protein sequence ID" value="ENSSLDP00000008154.1"/>
    <property type="gene ID" value="ENSSLDG00000006483.1"/>
</dbReference>
<feature type="domain" description="SUEL-type lectin" evidence="4">
    <location>
        <begin position="131"/>
        <end position="219"/>
    </location>
</feature>
<evidence type="ECO:0000313" key="5">
    <source>
        <dbReference type="Ensembl" id="ENSSLDP00000008154.1"/>
    </source>
</evidence>
<dbReference type="CDD" id="cd22823">
    <property type="entry name" value="Gal_Rha_Lectin"/>
    <property type="match status" value="1"/>
</dbReference>
<dbReference type="PANTHER" id="PTHR46780">
    <property type="entry name" value="PROTEIN EVA-1"/>
    <property type="match status" value="1"/>
</dbReference>
<dbReference type="KEGG" id="slal:111665363"/>
<dbReference type="OrthoDB" id="1100386at2759"/>
<dbReference type="RefSeq" id="XP_023276118.1">
    <property type="nucleotide sequence ID" value="XM_023420350.1"/>
</dbReference>
<keyword evidence="1" id="KW-0430">Lectin</keyword>
<protein>
    <submittedName>
        <fullName evidence="5">Rhamnose-binding lectin-like</fullName>
    </submittedName>
</protein>
<dbReference type="GeneTree" id="ENSGT00990000214014"/>
<dbReference type="Pfam" id="PF02140">
    <property type="entry name" value="SUEL_Lectin"/>
    <property type="match status" value="1"/>
</dbReference>
<reference evidence="5" key="1">
    <citation type="submission" date="2025-08" db="UniProtKB">
        <authorList>
            <consortium name="Ensembl"/>
        </authorList>
    </citation>
    <scope>IDENTIFICATION</scope>
</reference>
<keyword evidence="3" id="KW-0732">Signal</keyword>